<evidence type="ECO:0000256" key="2">
    <source>
        <dbReference type="ARBA" id="ARBA00022448"/>
    </source>
</evidence>
<accession>A0A238HJ43</accession>
<dbReference type="NCBIfam" id="TIGR00711">
    <property type="entry name" value="efflux_EmrB"/>
    <property type="match status" value="1"/>
</dbReference>
<feature type="transmembrane region" description="Helical" evidence="7">
    <location>
        <begin position="274"/>
        <end position="295"/>
    </location>
</feature>
<feature type="transmembrane region" description="Helical" evidence="7">
    <location>
        <begin position="301"/>
        <end position="320"/>
    </location>
</feature>
<dbReference type="PROSITE" id="PS50850">
    <property type="entry name" value="MFS"/>
    <property type="match status" value="1"/>
</dbReference>
<reference evidence="9" key="1">
    <citation type="submission" date="2017-05" db="EMBL/GenBank/DDBJ databases">
        <authorList>
            <person name="Song R."/>
            <person name="Chenine A.L."/>
            <person name="Ruprecht R.M."/>
        </authorList>
    </citation>
    <scope>NUCLEOTIDE SEQUENCE</scope>
    <source>
        <strain evidence="9">Kingella_eburonensis</strain>
    </source>
</reference>
<feature type="transmembrane region" description="Helical" evidence="7">
    <location>
        <begin position="227"/>
        <end position="246"/>
    </location>
</feature>
<dbReference type="Pfam" id="PF07690">
    <property type="entry name" value="MFS_1"/>
    <property type="match status" value="2"/>
</dbReference>
<feature type="domain" description="Major facilitator superfamily (MFS) profile" evidence="8">
    <location>
        <begin position="13"/>
        <end position="459"/>
    </location>
</feature>
<feature type="transmembrane region" description="Helical" evidence="7">
    <location>
        <begin position="432"/>
        <end position="456"/>
    </location>
</feature>
<evidence type="ECO:0000313" key="9">
    <source>
        <dbReference type="EMBL" id="SMQ13514.1"/>
    </source>
</evidence>
<feature type="transmembrane region" description="Helical" evidence="7">
    <location>
        <begin position="403"/>
        <end position="420"/>
    </location>
</feature>
<dbReference type="AlphaFoldDB" id="A0A238HJ43"/>
<dbReference type="GO" id="GO:0005886">
    <property type="term" value="C:plasma membrane"/>
    <property type="evidence" value="ECO:0007669"/>
    <property type="project" value="UniProtKB-SubCell"/>
</dbReference>
<feature type="transmembrane region" description="Helical" evidence="7">
    <location>
        <begin position="52"/>
        <end position="71"/>
    </location>
</feature>
<dbReference type="InterPro" id="IPR036259">
    <property type="entry name" value="MFS_trans_sf"/>
</dbReference>
<keyword evidence="11" id="KW-1185">Reference proteome</keyword>
<feature type="transmembrane region" description="Helical" evidence="7">
    <location>
        <begin position="78"/>
        <end position="98"/>
    </location>
</feature>
<dbReference type="OrthoDB" id="9807274at2"/>
<evidence type="ECO:0000256" key="4">
    <source>
        <dbReference type="ARBA" id="ARBA00022692"/>
    </source>
</evidence>
<evidence type="ECO:0000256" key="5">
    <source>
        <dbReference type="ARBA" id="ARBA00022989"/>
    </source>
</evidence>
<protein>
    <submittedName>
        <fullName evidence="9">Putative transport protein HsrA</fullName>
    </submittedName>
</protein>
<evidence type="ECO:0000259" key="8">
    <source>
        <dbReference type="PROSITE" id="PS50850"/>
    </source>
</evidence>
<organism evidence="9">
    <name type="scientific">Kingella negevensis</name>
    <dbReference type="NCBI Taxonomy" id="1522312"/>
    <lineage>
        <taxon>Bacteria</taxon>
        <taxon>Pseudomonadati</taxon>
        <taxon>Pseudomonadota</taxon>
        <taxon>Betaproteobacteria</taxon>
        <taxon>Neisseriales</taxon>
        <taxon>Neisseriaceae</taxon>
        <taxon>Kingella</taxon>
    </lineage>
</organism>
<evidence type="ECO:0000256" key="3">
    <source>
        <dbReference type="ARBA" id="ARBA00022475"/>
    </source>
</evidence>
<dbReference type="Proteomes" id="UP000215450">
    <property type="component" value="Unassembled WGS sequence"/>
</dbReference>
<dbReference type="STRING" id="1522312.GCA_900177895_01816"/>
<sequence length="465" mass="50393">MSSPFNPPPHKFLPLLLAFAIFMQLLDATILNTALTSMAKDLHESPLQMQSAVVSYSLTLALLMPLSGWLCDRFGIRQVFFAAMLIFVTGSALCAAAPTLPLLVVARVVQGIGGAMMTPIPRLVMVRAYDKSQLISMMNYVVMPALVGPIIGPIIGGYLVDYASWHWIFLINIPFGLIAAAFTLKIMPNFPLVTERKPFDLLGFLLFGCGVVGLSLAVELAQHPQSGWLALSAGILAILALAGYGWHAHLSDKPLYEKDLLDVRTYRLGLMGNLVSRLGMSSMPFLLPLLLQVGFGRSAAVAGWVLAPIAFASIIAKSLVKPMATKLGYRKMLMWNTCAGGLLIMSMALPTPSMPLWTLLPLLFLMGACNSVQFTGMNTITLADVRPRQAASGTSLMSVNQHLAVGFGTAIAAALVRWFNTQPEIVPTVHTAFRYTFIAMGGLTMLSSLIFARLHWRDGANLIQK</sequence>
<evidence type="ECO:0000256" key="7">
    <source>
        <dbReference type="SAM" id="Phobius"/>
    </source>
</evidence>
<dbReference type="GO" id="GO:0022857">
    <property type="term" value="F:transmembrane transporter activity"/>
    <property type="evidence" value="ECO:0007669"/>
    <property type="project" value="InterPro"/>
</dbReference>
<dbReference type="SUPFAM" id="SSF103473">
    <property type="entry name" value="MFS general substrate transporter"/>
    <property type="match status" value="1"/>
</dbReference>
<proteinExistence type="predicted"/>
<keyword evidence="5 7" id="KW-1133">Transmembrane helix</keyword>
<evidence type="ECO:0000256" key="1">
    <source>
        <dbReference type="ARBA" id="ARBA00004651"/>
    </source>
</evidence>
<feature type="transmembrane region" description="Helical" evidence="7">
    <location>
        <begin position="104"/>
        <end position="125"/>
    </location>
</feature>
<keyword evidence="2" id="KW-0813">Transport</keyword>
<dbReference type="PANTHER" id="PTHR42718">
    <property type="entry name" value="MAJOR FACILITATOR SUPERFAMILY MULTIDRUG TRANSPORTER MFSC"/>
    <property type="match status" value="1"/>
</dbReference>
<comment type="subcellular location">
    <subcellularLocation>
        <location evidence="1">Cell membrane</location>
        <topology evidence="1">Multi-pass membrane protein</topology>
    </subcellularLocation>
</comment>
<dbReference type="PANTHER" id="PTHR42718:SF46">
    <property type="entry name" value="BLR6921 PROTEIN"/>
    <property type="match status" value="1"/>
</dbReference>
<dbReference type="PRINTS" id="PR01036">
    <property type="entry name" value="TCRTETB"/>
</dbReference>
<evidence type="ECO:0000313" key="10">
    <source>
        <dbReference type="EMBL" id="SNB78187.1"/>
    </source>
</evidence>
<name>A0A238HJ43_9NEIS</name>
<keyword evidence="4 7" id="KW-0812">Transmembrane</keyword>
<feature type="transmembrane region" description="Helical" evidence="7">
    <location>
        <begin position="199"/>
        <end position="221"/>
    </location>
</feature>
<feature type="transmembrane region" description="Helical" evidence="7">
    <location>
        <begin position="165"/>
        <end position="187"/>
    </location>
</feature>
<dbReference type="Gene3D" id="1.20.1720.10">
    <property type="entry name" value="Multidrug resistance protein D"/>
    <property type="match status" value="1"/>
</dbReference>
<keyword evidence="6 7" id="KW-0472">Membrane</keyword>
<dbReference type="Gene3D" id="1.20.1250.20">
    <property type="entry name" value="MFS general substrate transporter like domains"/>
    <property type="match status" value="1"/>
</dbReference>
<gene>
    <name evidence="9" type="primary">hsrA</name>
    <name evidence="10" type="ORF">KEBURONENSIS_00371</name>
    <name evidence="9" type="ORF">KEBURONENSIS_00610</name>
</gene>
<dbReference type="EMBL" id="FXUV01000074">
    <property type="protein sequence ID" value="SMQ13514.1"/>
    <property type="molecule type" value="Genomic_DNA"/>
</dbReference>
<feature type="transmembrane region" description="Helical" evidence="7">
    <location>
        <begin position="356"/>
        <end position="382"/>
    </location>
</feature>
<dbReference type="InterPro" id="IPR011701">
    <property type="entry name" value="MFS"/>
</dbReference>
<dbReference type="EMBL" id="FXUV02000043">
    <property type="protein sequence ID" value="SNB78187.1"/>
    <property type="molecule type" value="Genomic_DNA"/>
</dbReference>
<evidence type="ECO:0000313" key="11">
    <source>
        <dbReference type="Proteomes" id="UP000215450"/>
    </source>
</evidence>
<dbReference type="InterPro" id="IPR004638">
    <property type="entry name" value="EmrB-like"/>
</dbReference>
<reference evidence="10 11" key="2">
    <citation type="submission" date="2017-06" db="EMBL/GenBank/DDBJ databases">
        <authorList>
            <person name="Kim H.J."/>
            <person name="Triplett B.A."/>
        </authorList>
    </citation>
    <scope>NUCLEOTIDE SEQUENCE [LARGE SCALE GENOMIC DNA]</scope>
    <source>
        <strain evidence="10">Kingella_eburonensis</strain>
    </source>
</reference>
<feature type="transmembrane region" description="Helical" evidence="7">
    <location>
        <begin position="137"/>
        <end position="159"/>
    </location>
</feature>
<dbReference type="InterPro" id="IPR020846">
    <property type="entry name" value="MFS_dom"/>
</dbReference>
<evidence type="ECO:0000256" key="6">
    <source>
        <dbReference type="ARBA" id="ARBA00023136"/>
    </source>
</evidence>
<keyword evidence="3" id="KW-1003">Cell membrane</keyword>
<dbReference type="RefSeq" id="WP_095063440.1">
    <property type="nucleotide sequence ID" value="NZ_FXUV02000043.1"/>
</dbReference>
<feature type="transmembrane region" description="Helical" evidence="7">
    <location>
        <begin position="332"/>
        <end position="350"/>
    </location>
</feature>